<dbReference type="InterPro" id="IPR013783">
    <property type="entry name" value="Ig-like_fold"/>
</dbReference>
<proteinExistence type="predicted"/>
<evidence type="ECO:0000256" key="1">
    <source>
        <dbReference type="SAM" id="Phobius"/>
    </source>
</evidence>
<keyword evidence="1" id="KW-1133">Transmembrane helix</keyword>
<dbReference type="PANTHER" id="PTHR46484">
    <property type="entry name" value="SI:CH211-171H4.5-RELATED"/>
    <property type="match status" value="1"/>
</dbReference>
<dbReference type="AlphaFoldDB" id="A0A8C1ZHG7"/>
<dbReference type="PANTHER" id="PTHR46484:SF1">
    <property type="entry name" value="SCHWANN CELL MYELIN PROTEIN-RELATED"/>
    <property type="match status" value="1"/>
</dbReference>
<protein>
    <submittedName>
        <fullName evidence="2">Uncharacterized protein</fullName>
    </submittedName>
</protein>
<accession>A0A8C1ZHG7</accession>
<name>A0A8C1ZHG7_CYPCA</name>
<feature type="transmembrane region" description="Helical" evidence="1">
    <location>
        <begin position="214"/>
        <end position="237"/>
    </location>
</feature>
<dbReference type="Ensembl" id="ENSCCRT00015081747.1">
    <property type="protein sequence ID" value="ENSCCRP00015079154.1"/>
    <property type="gene ID" value="ENSCCRG00015032048.1"/>
</dbReference>
<sequence length="242" mass="27042">MPKRIHGLKGSCLVIPCSFSYTSYPPKDPHRVVWYQYVSKGYPLVYDPWYPDYVIEKFRWKTDLYGDPSSWDCSLLIKNLEQSHHGEKLYTWIDPENVGKTSPQLPSISIFGGERTGDAITVVCSGFHTCPYSKPTITLNGLEGSDQIKDESIKDGLKTHSGLNRVTYSHITFLGAKDDHGKKLICTANFSGGKVTTSVVLCIQYPVLSGLKTIGLYILTPSLVFLLACILAGVIIYKKQQR</sequence>
<dbReference type="SUPFAM" id="SSF48726">
    <property type="entry name" value="Immunoglobulin"/>
    <property type="match status" value="2"/>
</dbReference>
<evidence type="ECO:0000313" key="3">
    <source>
        <dbReference type="Proteomes" id="UP000694700"/>
    </source>
</evidence>
<dbReference type="InterPro" id="IPR036179">
    <property type="entry name" value="Ig-like_dom_sf"/>
</dbReference>
<evidence type="ECO:0000313" key="2">
    <source>
        <dbReference type="Ensembl" id="ENSCCRP00015079154.1"/>
    </source>
</evidence>
<dbReference type="Proteomes" id="UP000694700">
    <property type="component" value="Unplaced"/>
</dbReference>
<reference evidence="2" key="1">
    <citation type="submission" date="2025-08" db="UniProtKB">
        <authorList>
            <consortium name="Ensembl"/>
        </authorList>
    </citation>
    <scope>IDENTIFICATION</scope>
</reference>
<dbReference type="Gene3D" id="2.60.40.10">
    <property type="entry name" value="Immunoglobulins"/>
    <property type="match status" value="2"/>
</dbReference>
<organism evidence="2 3">
    <name type="scientific">Cyprinus carpio</name>
    <name type="common">Common carp</name>
    <dbReference type="NCBI Taxonomy" id="7962"/>
    <lineage>
        <taxon>Eukaryota</taxon>
        <taxon>Metazoa</taxon>
        <taxon>Chordata</taxon>
        <taxon>Craniata</taxon>
        <taxon>Vertebrata</taxon>
        <taxon>Euteleostomi</taxon>
        <taxon>Actinopterygii</taxon>
        <taxon>Neopterygii</taxon>
        <taxon>Teleostei</taxon>
        <taxon>Ostariophysi</taxon>
        <taxon>Cypriniformes</taxon>
        <taxon>Cyprinidae</taxon>
        <taxon>Cyprininae</taxon>
        <taxon>Cyprinus</taxon>
    </lineage>
</organism>
<keyword evidence="1" id="KW-0812">Transmembrane</keyword>
<keyword evidence="1" id="KW-0472">Membrane</keyword>